<dbReference type="Gramene" id="C.cajan_07905.t">
    <property type="protein sequence ID" value="C.cajan_07905.t.cds1"/>
    <property type="gene ID" value="C.cajan_07905"/>
</dbReference>
<feature type="transmembrane region" description="Helical" evidence="1">
    <location>
        <begin position="53"/>
        <end position="73"/>
    </location>
</feature>
<name>A0A151U7Y4_CAJCA</name>
<evidence type="ECO:0000313" key="3">
    <source>
        <dbReference type="Proteomes" id="UP000075243"/>
    </source>
</evidence>
<keyword evidence="1" id="KW-0472">Membrane</keyword>
<protein>
    <recommendedName>
        <fullName evidence="4">Reverse transcriptase domain-containing protein</fullName>
    </recommendedName>
</protein>
<proteinExistence type="predicted"/>
<gene>
    <name evidence="2" type="ORF">KK1_008137</name>
</gene>
<keyword evidence="3" id="KW-1185">Reference proteome</keyword>
<dbReference type="AlphaFoldDB" id="A0A151U7Y4"/>
<organism evidence="2 3">
    <name type="scientific">Cajanus cajan</name>
    <name type="common">Pigeon pea</name>
    <name type="synonym">Cajanus indicus</name>
    <dbReference type="NCBI Taxonomy" id="3821"/>
    <lineage>
        <taxon>Eukaryota</taxon>
        <taxon>Viridiplantae</taxon>
        <taxon>Streptophyta</taxon>
        <taxon>Embryophyta</taxon>
        <taxon>Tracheophyta</taxon>
        <taxon>Spermatophyta</taxon>
        <taxon>Magnoliopsida</taxon>
        <taxon>eudicotyledons</taxon>
        <taxon>Gunneridae</taxon>
        <taxon>Pentapetalae</taxon>
        <taxon>rosids</taxon>
        <taxon>fabids</taxon>
        <taxon>Fabales</taxon>
        <taxon>Fabaceae</taxon>
        <taxon>Papilionoideae</taxon>
        <taxon>50 kb inversion clade</taxon>
        <taxon>NPAAA clade</taxon>
        <taxon>indigoferoid/millettioid clade</taxon>
        <taxon>Phaseoleae</taxon>
        <taxon>Cajanus</taxon>
    </lineage>
</organism>
<evidence type="ECO:0008006" key="4">
    <source>
        <dbReference type="Google" id="ProtNLM"/>
    </source>
</evidence>
<reference evidence="2 3" key="1">
    <citation type="journal article" date="2012" name="Nat. Biotechnol.">
        <title>Draft genome sequence of pigeonpea (Cajanus cajan), an orphan legume crop of resource-poor farmers.</title>
        <authorList>
            <person name="Varshney R.K."/>
            <person name="Chen W."/>
            <person name="Li Y."/>
            <person name="Bharti A.K."/>
            <person name="Saxena R.K."/>
            <person name="Schlueter J.A."/>
            <person name="Donoghue M.T."/>
            <person name="Azam S."/>
            <person name="Fan G."/>
            <person name="Whaley A.M."/>
            <person name="Farmer A.D."/>
            <person name="Sheridan J."/>
            <person name="Iwata A."/>
            <person name="Tuteja R."/>
            <person name="Penmetsa R.V."/>
            <person name="Wu W."/>
            <person name="Upadhyaya H.D."/>
            <person name="Yang S.P."/>
            <person name="Shah T."/>
            <person name="Saxena K.B."/>
            <person name="Michael T."/>
            <person name="McCombie W.R."/>
            <person name="Yang B."/>
            <person name="Zhang G."/>
            <person name="Yang H."/>
            <person name="Wang J."/>
            <person name="Spillane C."/>
            <person name="Cook D.R."/>
            <person name="May G.D."/>
            <person name="Xu X."/>
            <person name="Jackson S.A."/>
        </authorList>
    </citation>
    <scope>NUCLEOTIDE SEQUENCE [LARGE SCALE GENOMIC DNA]</scope>
    <source>
        <strain evidence="3">cv. Asha</strain>
    </source>
</reference>
<evidence type="ECO:0000256" key="1">
    <source>
        <dbReference type="SAM" id="Phobius"/>
    </source>
</evidence>
<keyword evidence="1" id="KW-0812">Transmembrane</keyword>
<sequence length="99" mass="11711">MEILKLFTSLLCSVIYKFISKVLTNRLRPFLDALINHWQNNFIMGKIMKDNSIVAKLFTICICLIIKWGTLIFKVDIEKDCDMMDWTFLKQALRLFGFQ</sequence>
<accession>A0A151U7Y4</accession>
<dbReference type="Proteomes" id="UP000075243">
    <property type="component" value="Chromosome 2"/>
</dbReference>
<evidence type="ECO:0000313" key="2">
    <source>
        <dbReference type="EMBL" id="KYP75409.1"/>
    </source>
</evidence>
<keyword evidence="1" id="KW-1133">Transmembrane helix</keyword>
<dbReference type="EMBL" id="CM003604">
    <property type="protein sequence ID" value="KYP75409.1"/>
    <property type="molecule type" value="Genomic_DNA"/>
</dbReference>